<organism evidence="1 2">
    <name type="scientific">Glossina hytrovirus (isolate Glossina pallidipes/Ethiopia/Seibersdorf/-)</name>
    <name type="common">GHV</name>
    <dbReference type="NCBI Taxonomy" id="379529"/>
    <lineage>
        <taxon>Viruses</taxon>
        <taxon>Viruses incertae sedis</taxon>
        <taxon>Naldaviricetes</taxon>
        <taxon>Lefavirales</taxon>
        <taxon>Hytrosaviridae</taxon>
        <taxon>Glossinavirus</taxon>
        <taxon>Glossinavirus glopallidipedis</taxon>
    </lineage>
</organism>
<keyword evidence="2" id="KW-1185">Reference proteome</keyword>
<reference evidence="1 2" key="1">
    <citation type="journal article" date="2007" name="J. Virol. Methods">
        <title>Development of a non-destructive PCR method for detection of the salivary gland hypertrophy virus (SGHV) in tsetse flies.</title>
        <authorList>
            <person name="Abd-Alla A."/>
            <person name="Bossin H."/>
            <person name="Cousserans F."/>
            <person name="Parker A."/>
            <person name="Bergoin M."/>
            <person name="Robinson A."/>
        </authorList>
    </citation>
    <scope>NUCLEOTIDE SEQUENCE [LARGE SCALE GENOMIC DNA]</scope>
    <source>
        <strain evidence="2">Isolate Glossina pallidipes/Ethiopia/Seibersdorf/-</strain>
    </source>
</reference>
<dbReference type="GeneID" id="5950976"/>
<sequence>MKPSLKKKIERNERSSLKLQLKILQRSVKSNSSSSVVKVIEQLKRELYALPFADKNKYIDEREIELTNINLFEFIFENYRFRNTIDCKCFLFYDILLCREDDEYYIEICKLHKKLFLNYINLKKLSILKSTLELIHKKKIANINWNDYRFICRFPPIKKSLPTILKIHYTTTNNTVHWENKKITEILAEQWLLSPVALFIIIFKECNSKRKCGISCLSNKKTTYLFYFKRCITINKPEFINLLFLNNECINLNNILNIVKKRKPRIKTNKK</sequence>
<dbReference type="KEGG" id="vg:5950976"/>
<reference evidence="1 2" key="2">
    <citation type="journal article" date="2008" name="J. Virol.">
        <title>Genome analysis of a Glossina pallidipes salivary gland hypertrophy virus reveals a novel, large, double-stranded circular DNA virus.</title>
        <authorList>
            <person name="Abd-Alla A.M."/>
            <person name="Cousserans F."/>
            <person name="Parker A.G."/>
            <person name="Jehle J.A."/>
            <person name="Parker N.J."/>
            <person name="Vlak J.M."/>
            <person name="Robinson A.S."/>
            <person name="Bergoin M."/>
        </authorList>
    </citation>
    <scope>NUCLEOTIDE SEQUENCE [LARGE SCALE GENOMIC DNA]</scope>
    <source>
        <strain evidence="2">Isolate Glossina pallidipes/Ethiopia/Seibersdorf/-</strain>
    </source>
</reference>
<organismHost>
    <name type="scientific">Glossina</name>
    <name type="common">tsetse flies</name>
    <dbReference type="NCBI Taxonomy" id="7393"/>
</organismHost>
<name>B0YLM9_GHVS</name>
<accession>B0YLM9</accession>
<dbReference type="EMBL" id="EF568108">
    <property type="protein sequence ID" value="ABQ08848.1"/>
    <property type="molecule type" value="Genomic_DNA"/>
</dbReference>
<protein>
    <submittedName>
        <fullName evidence="1">Uncharacterized protein</fullName>
    </submittedName>
</protein>
<evidence type="ECO:0000313" key="2">
    <source>
        <dbReference type="Proteomes" id="UP000011301"/>
    </source>
</evidence>
<gene>
    <name evidence="1" type="ORF">SGHV075</name>
</gene>
<proteinExistence type="predicted"/>
<evidence type="ECO:0000313" key="1">
    <source>
        <dbReference type="EMBL" id="ABQ08848.1"/>
    </source>
</evidence>
<dbReference type="Proteomes" id="UP000011301">
    <property type="component" value="Segment"/>
</dbReference>
<dbReference type="RefSeq" id="YP_001687023.1">
    <property type="nucleotide sequence ID" value="NC_010356.1"/>
</dbReference>